<dbReference type="EMBL" id="CP001124">
    <property type="protein sequence ID" value="ADO00790.1"/>
    <property type="molecule type" value="Genomic_DNA"/>
</dbReference>
<accession>E1P695</accession>
<proteinExistence type="predicted"/>
<evidence type="ECO:0000256" key="1">
    <source>
        <dbReference type="SAM" id="Phobius"/>
    </source>
</evidence>
<protein>
    <submittedName>
        <fullName evidence="2">Uncharacterized protein</fullName>
    </submittedName>
</protein>
<reference evidence="2 3" key="2">
    <citation type="journal article" date="2010" name="BMC Genomics">
        <title>The genome of Geobacter bemidjiensis, exemplar for the subsurface clade of Geobacter species that predominate in Fe(III)-reducing subsurface environments.</title>
        <authorList>
            <person name="Aklujkar M."/>
            <person name="Young N.D."/>
            <person name="Holmes D."/>
            <person name="Chavan M."/>
            <person name="Risso C."/>
            <person name="Kiss H.E."/>
            <person name="Han C.S."/>
            <person name="Land M.L."/>
            <person name="Lovley D.R."/>
        </authorList>
    </citation>
    <scope>NUCLEOTIDE SEQUENCE [LARGE SCALE GENOMIC DNA]</scope>
    <source>
        <strain evidence="3">ATCC BAA-1014 / DSM 16622 / JCM 12645 / Bem</strain>
    </source>
</reference>
<gene>
    <name evidence="2" type="ordered locus">Gbem_4089</name>
</gene>
<organism evidence="2 3">
    <name type="scientific">Citrifermentans bemidjiense (strain ATCC BAA-1014 / DSM 16622 / JCM 12645 / Bem)</name>
    <name type="common">Geobacter bemidjiensis</name>
    <dbReference type="NCBI Taxonomy" id="404380"/>
    <lineage>
        <taxon>Bacteria</taxon>
        <taxon>Pseudomonadati</taxon>
        <taxon>Thermodesulfobacteriota</taxon>
        <taxon>Desulfuromonadia</taxon>
        <taxon>Geobacterales</taxon>
        <taxon>Geobacteraceae</taxon>
        <taxon>Citrifermentans</taxon>
    </lineage>
</organism>
<dbReference type="STRING" id="404380.Gbem_4089"/>
<dbReference type="Proteomes" id="UP000008825">
    <property type="component" value="Chromosome"/>
</dbReference>
<keyword evidence="3" id="KW-1185">Reference proteome</keyword>
<dbReference type="HOGENOM" id="CLU_2316277_0_0_7"/>
<reference evidence="2 3" key="1">
    <citation type="submission" date="2008-07" db="EMBL/GenBank/DDBJ databases">
        <title>Complete sequence of Geobacter bemidjiensis BEM.</title>
        <authorList>
            <consortium name="US DOE Joint Genome Institute"/>
            <person name="Lucas S."/>
            <person name="Copeland A."/>
            <person name="Lapidus A."/>
            <person name="Glavina del Rio T."/>
            <person name="Dalin E."/>
            <person name="Tice H."/>
            <person name="Bruce D."/>
            <person name="Goodwin L."/>
            <person name="Pitluck S."/>
            <person name="Kiss H."/>
            <person name="Brettin T."/>
            <person name="Detter J.C."/>
            <person name="Han C."/>
            <person name="Kuske C.R."/>
            <person name="Schmutz J."/>
            <person name="Larimer F."/>
            <person name="Land M."/>
            <person name="Hauser L."/>
            <person name="Kyrpides N."/>
            <person name="Lykidis A."/>
            <person name="Lovley D."/>
            <person name="Richardson P."/>
        </authorList>
    </citation>
    <scope>NUCLEOTIDE SEQUENCE [LARGE SCALE GENOMIC DNA]</scope>
    <source>
        <strain evidence="3">ATCC BAA-1014 / DSM 16622 / JCM 12645 / Bem</strain>
    </source>
</reference>
<evidence type="ECO:0000313" key="2">
    <source>
        <dbReference type="EMBL" id="ADO00790.1"/>
    </source>
</evidence>
<keyword evidence="1" id="KW-0812">Transmembrane</keyword>
<evidence type="ECO:0000313" key="3">
    <source>
        <dbReference type="Proteomes" id="UP000008825"/>
    </source>
</evidence>
<keyword evidence="1" id="KW-1133">Transmembrane helix</keyword>
<dbReference type="AlphaFoldDB" id="E1P695"/>
<name>E1P695_CITBB</name>
<dbReference type="KEGG" id="gbm:Gbem_4089"/>
<keyword evidence="1" id="KW-0472">Membrane</keyword>
<feature type="transmembrane region" description="Helical" evidence="1">
    <location>
        <begin position="77"/>
        <end position="96"/>
    </location>
</feature>
<sequence>MRKVLKFSSAMPITNSSGIFPPNNATAFESAVNLRYKTTKATLSRTKPLRIIKNNLVAHFNFYHVISTNYSLPDPQFSSLTIIFCFRTLFIFIVHLQIM</sequence>